<dbReference type="AlphaFoldDB" id="A0A9N8HAG2"/>
<keyword evidence="3" id="KW-1185">Reference proteome</keyword>
<reference evidence="2" key="1">
    <citation type="submission" date="2020-06" db="EMBL/GenBank/DDBJ databases">
        <authorList>
            <consortium name="Plant Systems Biology data submission"/>
        </authorList>
    </citation>
    <scope>NUCLEOTIDE SEQUENCE</scope>
    <source>
        <strain evidence="2">D6</strain>
    </source>
</reference>
<name>A0A9N8HAG2_9STRA</name>
<organism evidence="2 3">
    <name type="scientific">Seminavis robusta</name>
    <dbReference type="NCBI Taxonomy" id="568900"/>
    <lineage>
        <taxon>Eukaryota</taxon>
        <taxon>Sar</taxon>
        <taxon>Stramenopiles</taxon>
        <taxon>Ochrophyta</taxon>
        <taxon>Bacillariophyta</taxon>
        <taxon>Bacillariophyceae</taxon>
        <taxon>Bacillariophycidae</taxon>
        <taxon>Naviculales</taxon>
        <taxon>Naviculaceae</taxon>
        <taxon>Seminavis</taxon>
    </lineage>
</organism>
<dbReference type="EMBL" id="CAICTM010000146">
    <property type="protein sequence ID" value="CAB9502813.1"/>
    <property type="molecule type" value="Genomic_DNA"/>
</dbReference>
<evidence type="ECO:0000256" key="1">
    <source>
        <dbReference type="SAM" id="SignalP"/>
    </source>
</evidence>
<feature type="chain" id="PRO_5040384307" description="Secreted protein" evidence="1">
    <location>
        <begin position="24"/>
        <end position="167"/>
    </location>
</feature>
<accession>A0A9N8HAG2</accession>
<comment type="caution">
    <text evidence="2">The sequence shown here is derived from an EMBL/GenBank/DDBJ whole genome shotgun (WGS) entry which is preliminary data.</text>
</comment>
<evidence type="ECO:0008006" key="4">
    <source>
        <dbReference type="Google" id="ProtNLM"/>
    </source>
</evidence>
<feature type="signal peptide" evidence="1">
    <location>
        <begin position="1"/>
        <end position="23"/>
    </location>
</feature>
<proteinExistence type="predicted"/>
<dbReference type="Proteomes" id="UP001153069">
    <property type="component" value="Unassembled WGS sequence"/>
</dbReference>
<protein>
    <recommendedName>
        <fullName evidence="4">Secreted protein</fullName>
    </recommendedName>
</protein>
<keyword evidence="1" id="KW-0732">Signal</keyword>
<evidence type="ECO:0000313" key="3">
    <source>
        <dbReference type="Proteomes" id="UP001153069"/>
    </source>
</evidence>
<gene>
    <name evidence="2" type="ORF">SEMRO_147_G067820.1</name>
</gene>
<sequence length="167" mass="19241">MKLFPNLSLVFLVSISSFNFASSELDCAALDELESCFLPRDNLTVATGQFICRERWNAAWGGVYEQPLCVPSGTGRDDDTCKCCNGACPVPCFELCYIDRDRNDRGVFVYDWWVWIPRRRCETKGKSLQLKQQNPARWSCIPPEGLFVNLFSFRNDDHSVARFNWFD</sequence>
<evidence type="ECO:0000313" key="2">
    <source>
        <dbReference type="EMBL" id="CAB9502813.1"/>
    </source>
</evidence>